<gene>
    <name evidence="1" type="ORF">HMPREF9696_01646</name>
</gene>
<proteinExistence type="predicted"/>
<dbReference type="AlphaFoldDB" id="K8P859"/>
<protein>
    <submittedName>
        <fullName evidence="1">Uncharacterized protein</fullName>
    </submittedName>
</protein>
<reference evidence="1 2" key="1">
    <citation type="submission" date="2012-04" db="EMBL/GenBank/DDBJ databases">
        <title>The Genome Sequence of Afipia clevelandensis ATCC 49720.</title>
        <authorList>
            <consortium name="The Broad Institute Genome Sequencing Platform"/>
            <person name="Earl A."/>
            <person name="Ward D."/>
            <person name="Feldgarden M."/>
            <person name="Gevers D."/>
            <person name="Huys G."/>
            <person name="Walker B."/>
            <person name="Young S.K."/>
            <person name="Zeng Q."/>
            <person name="Gargeya S."/>
            <person name="Fitzgerald M."/>
            <person name="Haas B."/>
            <person name="Abouelleil A."/>
            <person name="Alvarado L."/>
            <person name="Arachchi H.M."/>
            <person name="Berlin A."/>
            <person name="Chapman S.B."/>
            <person name="Goldberg J."/>
            <person name="Griggs A."/>
            <person name="Gujja S."/>
            <person name="Hansen M."/>
            <person name="Howarth C."/>
            <person name="Imamovic A."/>
            <person name="Larimer J."/>
            <person name="McCowen C."/>
            <person name="Montmayeur A."/>
            <person name="Murphy C."/>
            <person name="Neiman D."/>
            <person name="Pearson M."/>
            <person name="Priest M."/>
            <person name="Roberts A."/>
            <person name="Saif S."/>
            <person name="Shea T."/>
            <person name="Sisk P."/>
            <person name="Sykes S."/>
            <person name="Wortman J."/>
            <person name="Nusbaum C."/>
            <person name="Birren B."/>
        </authorList>
    </citation>
    <scope>NUCLEOTIDE SEQUENCE [LARGE SCALE GENOMIC DNA]</scope>
    <source>
        <strain evidence="1 2">ATCC 49720</strain>
    </source>
</reference>
<dbReference type="RefSeq" id="WP_002712512.1">
    <property type="nucleotide sequence ID" value="NZ_KB375281.1"/>
</dbReference>
<dbReference type="Proteomes" id="UP000001095">
    <property type="component" value="Unassembled WGS sequence"/>
</dbReference>
<evidence type="ECO:0000313" key="2">
    <source>
        <dbReference type="Proteomes" id="UP000001095"/>
    </source>
</evidence>
<evidence type="ECO:0000313" key="1">
    <source>
        <dbReference type="EMBL" id="EKS37696.1"/>
    </source>
</evidence>
<sequence>MSVMEADFGDEAEPNEDTFDHRLPLVLLRERRRELVMEMRARGPKLSTVLIHEIAAIQQTIKAVEAVIAE</sequence>
<dbReference type="PATRIC" id="fig|883079.3.peg.1681"/>
<keyword evidence="2" id="KW-1185">Reference proteome</keyword>
<name>K8P859_9BRAD</name>
<organism evidence="1 2">
    <name type="scientific">Afipia clevelandensis ATCC 49720</name>
    <dbReference type="NCBI Taxonomy" id="883079"/>
    <lineage>
        <taxon>Bacteria</taxon>
        <taxon>Pseudomonadati</taxon>
        <taxon>Pseudomonadota</taxon>
        <taxon>Alphaproteobacteria</taxon>
        <taxon>Hyphomicrobiales</taxon>
        <taxon>Nitrobacteraceae</taxon>
        <taxon>Afipia</taxon>
    </lineage>
</organism>
<accession>K8P859</accession>
<dbReference type="EMBL" id="AGWY01000007">
    <property type="protein sequence ID" value="EKS37696.1"/>
    <property type="molecule type" value="Genomic_DNA"/>
</dbReference>
<comment type="caution">
    <text evidence="1">The sequence shown here is derived from an EMBL/GenBank/DDBJ whole genome shotgun (WGS) entry which is preliminary data.</text>
</comment>
<dbReference type="HOGENOM" id="CLU_2802821_0_0_5"/>